<evidence type="ECO:0000256" key="1">
    <source>
        <dbReference type="SAM" id="Phobius"/>
    </source>
</evidence>
<dbReference type="KEGG" id="sry:M621_10225"/>
<feature type="transmembrane region" description="Helical" evidence="1">
    <location>
        <begin position="6"/>
        <end position="29"/>
    </location>
</feature>
<accession>S4YQK0</accession>
<dbReference type="EMBL" id="CP006566">
    <property type="protein sequence ID" value="AGP46964.1"/>
    <property type="molecule type" value="Genomic_DNA"/>
</dbReference>
<reference evidence="2 3" key="1">
    <citation type="journal article" date="2013" name="Genome Announc.">
        <title>Genome Sequence of Serratia plymuthica Strain S13, an Endophyte with Germination- and Plant-Growth-Promoting Activity from the Flower of Styrian Oil Pumpkin.</title>
        <authorList>
            <person name="Muller H."/>
            <person name="Furnkranz M."/>
            <person name="Grube M."/>
            <person name="Berg G."/>
        </authorList>
    </citation>
    <scope>NUCLEOTIDE SEQUENCE [LARGE SCALE GENOMIC DNA]</scope>
    <source>
        <strain evidence="2">S13</strain>
    </source>
</reference>
<dbReference type="Proteomes" id="UP000014900">
    <property type="component" value="Chromosome"/>
</dbReference>
<protein>
    <submittedName>
        <fullName evidence="2">Uncharacterized protein</fullName>
    </submittedName>
</protein>
<keyword evidence="1" id="KW-1133">Transmembrane helix</keyword>
<sequence>MCGLMVHLIVALIYIMLTAHLLMLTFWLFGDEMKNENVYDKIVLNRNLMRFVFLSLRIKVATLMA</sequence>
<evidence type="ECO:0000313" key="2">
    <source>
        <dbReference type="EMBL" id="AGP46964.1"/>
    </source>
</evidence>
<dbReference type="AlphaFoldDB" id="S4YQK0"/>
<name>S4YQK0_SERPL</name>
<organism evidence="2 3">
    <name type="scientific">Serratia plymuthica S13</name>
    <dbReference type="NCBI Taxonomy" id="1348660"/>
    <lineage>
        <taxon>Bacteria</taxon>
        <taxon>Pseudomonadati</taxon>
        <taxon>Pseudomonadota</taxon>
        <taxon>Gammaproteobacteria</taxon>
        <taxon>Enterobacterales</taxon>
        <taxon>Yersiniaceae</taxon>
        <taxon>Serratia</taxon>
    </lineage>
</organism>
<proteinExistence type="predicted"/>
<dbReference type="HOGENOM" id="CLU_2847411_0_0_6"/>
<gene>
    <name evidence="2" type="ORF">M621_10225</name>
</gene>
<evidence type="ECO:0000313" key="3">
    <source>
        <dbReference type="Proteomes" id="UP000014900"/>
    </source>
</evidence>
<keyword evidence="1" id="KW-0472">Membrane</keyword>
<keyword evidence="1" id="KW-0812">Transmembrane</keyword>